<evidence type="ECO:0000313" key="2">
    <source>
        <dbReference type="EMBL" id="ENN93399.1"/>
    </source>
</evidence>
<dbReference type="EMBL" id="AGWB01000003">
    <property type="protein sequence ID" value="ENN93399.1"/>
    <property type="molecule type" value="Genomic_DNA"/>
</dbReference>
<dbReference type="STRING" id="1094492.m02_04090"/>
<evidence type="ECO:0000259" key="1">
    <source>
        <dbReference type="PROSITE" id="PS50983"/>
    </source>
</evidence>
<dbReference type="Pfam" id="PF01497">
    <property type="entry name" value="Peripla_BP_2"/>
    <property type="match status" value="1"/>
</dbReference>
<dbReference type="Proteomes" id="UP000014026">
    <property type="component" value="Unassembled WGS sequence"/>
</dbReference>
<dbReference type="CDD" id="cd01149">
    <property type="entry name" value="HutB"/>
    <property type="match status" value="1"/>
</dbReference>
<dbReference type="SUPFAM" id="SSF53807">
    <property type="entry name" value="Helical backbone' metal receptor"/>
    <property type="match status" value="1"/>
</dbReference>
<dbReference type="HOGENOM" id="CLU_038034_6_0_5"/>
<dbReference type="Gene3D" id="3.40.50.1980">
    <property type="entry name" value="Nitrogenase molybdenum iron protein domain"/>
    <property type="match status" value="2"/>
</dbReference>
<dbReference type="PANTHER" id="PTHR30535">
    <property type="entry name" value="VITAMIN B12-BINDING PROTEIN"/>
    <property type="match status" value="1"/>
</dbReference>
<dbReference type="PATRIC" id="fig|1094492.3.peg.433"/>
<dbReference type="PROSITE" id="PS50983">
    <property type="entry name" value="FE_B12_PBP"/>
    <property type="match status" value="1"/>
</dbReference>
<organism evidence="2 3">
    <name type="scientific">Bartonella bovis m02</name>
    <dbReference type="NCBI Taxonomy" id="1094492"/>
    <lineage>
        <taxon>Bacteria</taxon>
        <taxon>Pseudomonadati</taxon>
        <taxon>Pseudomonadota</taxon>
        <taxon>Alphaproteobacteria</taxon>
        <taxon>Hyphomicrobiales</taxon>
        <taxon>Bartonellaceae</taxon>
        <taxon>Bartonella</taxon>
    </lineage>
</organism>
<dbReference type="PANTHER" id="PTHR30535:SF4">
    <property type="entry name" value="HEMIN-BINDING PERIPLASMIC PROTEIN HMUT"/>
    <property type="match status" value="1"/>
</dbReference>
<accession>N6ULY4</accession>
<dbReference type="InterPro" id="IPR050902">
    <property type="entry name" value="ABC_Transporter_SBP"/>
</dbReference>
<gene>
    <name evidence="2" type="primary">hmuT</name>
    <name evidence="2" type="ORF">m02_04090</name>
</gene>
<dbReference type="RefSeq" id="WP_010702221.1">
    <property type="nucleotide sequence ID" value="NZ_KB915625.1"/>
</dbReference>
<name>N6ULY4_9HYPH</name>
<protein>
    <submittedName>
        <fullName evidence="2">Hemin ABC transporter, periplasmic hemin-binding protein</fullName>
    </submittedName>
</protein>
<proteinExistence type="predicted"/>
<dbReference type="InterPro" id="IPR002491">
    <property type="entry name" value="ABC_transptr_periplasmic_BD"/>
</dbReference>
<feature type="domain" description="Fe/B12 periplasmic-binding" evidence="1">
    <location>
        <begin position="41"/>
        <end position="295"/>
    </location>
</feature>
<reference evidence="2 3" key="1">
    <citation type="journal article" date="2013" name="PLoS Genet.">
        <title>A gene transfer agent and a dynamic repertoire of secretion systems hold the keys to the explosive radiation of the emerging pathogen Bartonella.</title>
        <authorList>
            <person name="Guy L."/>
            <person name="Nystedt B."/>
            <person name="Toft C."/>
            <person name="Zaremba-Niedzwiedzka K."/>
            <person name="Berglund E.C."/>
            <person name="Granberg F."/>
            <person name="Naslund K."/>
            <person name="Eriksson A.S."/>
            <person name="Andersson S.G."/>
        </authorList>
    </citation>
    <scope>NUCLEOTIDE SEQUENCE [LARGE SCALE GENOMIC DNA]</scope>
    <source>
        <strain evidence="3">m02</strain>
    </source>
</reference>
<comment type="caution">
    <text evidence="2">The sequence shown here is derived from an EMBL/GenBank/DDBJ whole genome shotgun (WGS) entry which is preliminary data.</text>
</comment>
<dbReference type="AlphaFoldDB" id="N6ULY4"/>
<evidence type="ECO:0000313" key="3">
    <source>
        <dbReference type="Proteomes" id="UP000014026"/>
    </source>
</evidence>
<sequence length="295" mass="32117">MSTLLLHRLSNLILSSILFYFTSFSQQAIAELTTNFPKNARIVSIGGSLTEIVYALGAKDQLVARDSTSIYPQEALKLPELGYMRALSPEGVLSLTPEGILLIEGSGPSLTIDILKKTSIPLVIVPENFSRENVIEKIRLVGKALHRETQAAALIKKINRSFMDNDMLLAKVTKPKRVLVVLSMQNGRLMVSGTNTAADGMIKLSGGINAISSYKGYKPLNNETLLQSNPDVILLMTHPKNSSQIDQILAIPAIQATSAAQNNAIKQIDAMYFLSFGPRTAEASKELINMLYSGN</sequence>